<evidence type="ECO:0000313" key="1">
    <source>
        <dbReference type="EMBL" id="CAB4241470.1"/>
    </source>
</evidence>
<accession>A0A6J5TCY1</accession>
<evidence type="ECO:0008006" key="2">
    <source>
        <dbReference type="Google" id="ProtNLM"/>
    </source>
</evidence>
<name>A0A6J5TCY1_9CAUD</name>
<organism evidence="1">
    <name type="scientific">uncultured Caudovirales phage</name>
    <dbReference type="NCBI Taxonomy" id="2100421"/>
    <lineage>
        <taxon>Viruses</taxon>
        <taxon>Duplodnaviria</taxon>
        <taxon>Heunggongvirae</taxon>
        <taxon>Uroviricota</taxon>
        <taxon>Caudoviricetes</taxon>
        <taxon>Peduoviridae</taxon>
        <taxon>Maltschvirus</taxon>
        <taxon>Maltschvirus maltsch</taxon>
    </lineage>
</organism>
<protein>
    <recommendedName>
        <fullName evidence="2">RNA polymerase sigma factor</fullName>
    </recommendedName>
</protein>
<sequence length="331" mass="38004">MIEEKTKTVYLKNKDILAEIHRSKMKFCWIESPEYQQYDYIVSDLKSFHNRKTKVCPEGAINLAKEARANRLSSEAHKKAVAEWEAAKGKASTKPKADEFEIPLKKIPTGDLVVRLMTWDHIPLEPGRKNNPKSLADHRSKVNFPPFKHFVLNDDGTWREVIRSHWKGDLQTGNFSVDHGQITNRLGAMFLKLCERYSLRSNWRGYSYVDEMRGQALIQLTQIALQFDEGKSQNPFAYYTAAVTNSFTRVLNVEKRQRDIRDDMLQDTGQMPSWTRQMESSAHHHAEVERLNALKAAEALAELEGPASDIEVDVDADIEVTEIILEDSEEV</sequence>
<proteinExistence type="predicted"/>
<reference evidence="1" key="1">
    <citation type="submission" date="2020-05" db="EMBL/GenBank/DDBJ databases">
        <authorList>
            <person name="Chiriac C."/>
            <person name="Salcher M."/>
            <person name="Ghai R."/>
            <person name="Kavagutti S V."/>
        </authorList>
    </citation>
    <scope>NUCLEOTIDE SEQUENCE</scope>
</reference>
<gene>
    <name evidence="1" type="ORF">UFOVP71_8</name>
</gene>
<dbReference type="EMBL" id="LR797824">
    <property type="protein sequence ID" value="CAB4241470.1"/>
    <property type="molecule type" value="Genomic_DNA"/>
</dbReference>